<comment type="similarity">
    <text evidence="1">Belongs to the metallophosphoesterase superfamily. YfcE family.</text>
</comment>
<dbReference type="EMBL" id="CP104395">
    <property type="protein sequence ID" value="WEL19643.1"/>
    <property type="molecule type" value="Genomic_DNA"/>
</dbReference>
<dbReference type="PANTHER" id="PTHR43165">
    <property type="entry name" value="METALLOPHOSPHOESTERASE"/>
    <property type="match status" value="1"/>
</dbReference>
<dbReference type="SUPFAM" id="SSF56300">
    <property type="entry name" value="Metallo-dependent phosphatases"/>
    <property type="match status" value="1"/>
</dbReference>
<accession>A0ABY8CIC5</accession>
<protein>
    <recommendedName>
        <fullName evidence="1">Phosphoesterase</fullName>
        <ecNumber evidence="1">3.1.4.-</ecNumber>
    </recommendedName>
</protein>
<gene>
    <name evidence="3" type="ORF">SVXNc_0629</name>
</gene>
<dbReference type="Pfam" id="PF12850">
    <property type="entry name" value="Metallophos_2"/>
    <property type="match status" value="1"/>
</dbReference>
<dbReference type="InterPro" id="IPR029052">
    <property type="entry name" value="Metallo-depent_PP-like"/>
</dbReference>
<dbReference type="GeneID" id="90590067"/>
<evidence type="ECO:0000313" key="4">
    <source>
        <dbReference type="Proteomes" id="UP001218034"/>
    </source>
</evidence>
<dbReference type="CDD" id="cd00841">
    <property type="entry name" value="MPP_YfcE"/>
    <property type="match status" value="1"/>
</dbReference>
<reference evidence="3 4" key="1">
    <citation type="submission" date="2022-09" db="EMBL/GenBank/DDBJ databases">
        <title>Xylan utilization by haloarchaea-nanohaloarchaea associations.</title>
        <authorList>
            <person name="Yakimov M."/>
        </authorList>
    </citation>
    <scope>NUCLEOTIDE SEQUENCE [LARGE SCALE GENOMIC DNA]</scope>
    <source>
        <strain evidence="3 4">SVXNc</strain>
    </source>
</reference>
<dbReference type="InterPro" id="IPR041802">
    <property type="entry name" value="MPP_YfcE"/>
</dbReference>
<proteinExistence type="inferred from homology"/>
<evidence type="ECO:0000313" key="3">
    <source>
        <dbReference type="EMBL" id="WEL19643.1"/>
    </source>
</evidence>
<organism evidence="3 4">
    <name type="scientific">Candidatus Nanohalococcus occultus</name>
    <dbReference type="NCBI Taxonomy" id="2978047"/>
    <lineage>
        <taxon>Archaea</taxon>
        <taxon>Candidatus Nanohalarchaeota</taxon>
        <taxon>Candidatus Nanohalarchaeota incertae sedis</taxon>
        <taxon>Candidatus Nanohalococcus</taxon>
    </lineage>
</organism>
<feature type="domain" description="Calcineurin-like phosphoesterase" evidence="2">
    <location>
        <begin position="1"/>
        <end position="154"/>
    </location>
</feature>
<sequence>MKLGVVSDTHDNLEKTKEAVSFFEQEQVDTVVHCGDMVSPFTAGLFDADFEFHYVRGNNDGEWNLKETIEGFGTFYNNIAELEIEGNFIAAYHGTEEAIMNSLVHSFNYDYVLRGHTHEKKIYDYGGCIEINPGGIKLPGQEEELHVATLDLETGEVEFHRVQ</sequence>
<keyword evidence="1" id="KW-0479">Metal-binding</keyword>
<evidence type="ECO:0000259" key="2">
    <source>
        <dbReference type="Pfam" id="PF12850"/>
    </source>
</evidence>
<dbReference type="RefSeq" id="WP_347721480.1">
    <property type="nucleotide sequence ID" value="NZ_CP104395.1"/>
</dbReference>
<comment type="cofactor">
    <cofactor evidence="1">
        <name>a divalent metal cation</name>
        <dbReference type="ChEBI" id="CHEBI:60240"/>
    </cofactor>
</comment>
<dbReference type="EC" id="3.1.4.-" evidence="1"/>
<keyword evidence="4" id="KW-1185">Reference proteome</keyword>
<name>A0ABY8CIC5_9ARCH</name>
<dbReference type="NCBIfam" id="TIGR00040">
    <property type="entry name" value="yfcE"/>
    <property type="match status" value="1"/>
</dbReference>
<dbReference type="InterPro" id="IPR053193">
    <property type="entry name" value="MetalloPDE_YfcE-like"/>
</dbReference>
<dbReference type="Proteomes" id="UP001218034">
    <property type="component" value="Chromosome"/>
</dbReference>
<evidence type="ECO:0000256" key="1">
    <source>
        <dbReference type="RuleBase" id="RU362039"/>
    </source>
</evidence>
<dbReference type="InterPro" id="IPR000979">
    <property type="entry name" value="Phosphodiesterase_MJ0936/Vps29"/>
</dbReference>
<dbReference type="InterPro" id="IPR024654">
    <property type="entry name" value="Calcineurin-like_PHP_lpxH"/>
</dbReference>
<dbReference type="Gene3D" id="3.60.21.10">
    <property type="match status" value="1"/>
</dbReference>
<dbReference type="PANTHER" id="PTHR43165:SF1">
    <property type="entry name" value="PHOSPHODIESTERASE MJ0936"/>
    <property type="match status" value="1"/>
</dbReference>